<feature type="compositionally biased region" description="Pro residues" evidence="1">
    <location>
        <begin position="121"/>
        <end position="131"/>
    </location>
</feature>
<feature type="compositionally biased region" description="Polar residues" evidence="1">
    <location>
        <begin position="736"/>
        <end position="749"/>
    </location>
</feature>
<dbReference type="GeneID" id="24099924"/>
<dbReference type="SUPFAM" id="SSF48425">
    <property type="entry name" value="Sec7 domain"/>
    <property type="match status" value="1"/>
</dbReference>
<feature type="region of interest" description="Disordered" evidence="1">
    <location>
        <begin position="846"/>
        <end position="920"/>
    </location>
</feature>
<feature type="region of interest" description="Disordered" evidence="1">
    <location>
        <begin position="457"/>
        <end position="708"/>
    </location>
</feature>
<dbReference type="STRING" id="599839.J4GDU1"/>
<feature type="compositionally biased region" description="Polar residues" evidence="1">
    <location>
        <begin position="98"/>
        <end position="109"/>
    </location>
</feature>
<feature type="compositionally biased region" description="Polar residues" evidence="1">
    <location>
        <begin position="632"/>
        <end position="644"/>
    </location>
</feature>
<feature type="compositionally biased region" description="Polar residues" evidence="1">
    <location>
        <begin position="756"/>
        <end position="768"/>
    </location>
</feature>
<dbReference type="Proteomes" id="UP000006352">
    <property type="component" value="Unassembled WGS sequence"/>
</dbReference>
<feature type="domain" description="SEC7" evidence="2">
    <location>
        <begin position="1113"/>
        <end position="1323"/>
    </location>
</feature>
<keyword evidence="4" id="KW-1185">Reference proteome</keyword>
<name>J4GDU1_9APHY</name>
<feature type="compositionally biased region" description="Low complexity" evidence="1">
    <location>
        <begin position="548"/>
        <end position="573"/>
    </location>
</feature>
<dbReference type="Gene3D" id="1.10.1000.11">
    <property type="entry name" value="Arf Nucleotide-binding Site Opener,domain 2"/>
    <property type="match status" value="1"/>
</dbReference>
<feature type="compositionally biased region" description="Basic and acidic residues" evidence="1">
    <location>
        <begin position="504"/>
        <end position="523"/>
    </location>
</feature>
<protein>
    <recommendedName>
        <fullName evidence="2">SEC7 domain-containing protein</fullName>
    </recommendedName>
</protein>
<dbReference type="InParanoid" id="J4GDU1"/>
<evidence type="ECO:0000313" key="3">
    <source>
        <dbReference type="EMBL" id="CCM05013.1"/>
    </source>
</evidence>
<dbReference type="InterPro" id="IPR023394">
    <property type="entry name" value="Sec7_C_sf"/>
</dbReference>
<feature type="compositionally biased region" description="Basic and acidic residues" evidence="1">
    <location>
        <begin position="862"/>
        <end position="884"/>
    </location>
</feature>
<feature type="compositionally biased region" description="Pro residues" evidence="1">
    <location>
        <begin position="846"/>
        <end position="859"/>
    </location>
</feature>
<evidence type="ECO:0000259" key="2">
    <source>
        <dbReference type="PROSITE" id="PS50190"/>
    </source>
</evidence>
<evidence type="ECO:0000313" key="4">
    <source>
        <dbReference type="Proteomes" id="UP000006352"/>
    </source>
</evidence>
<feature type="compositionally biased region" description="Low complexity" evidence="1">
    <location>
        <begin position="794"/>
        <end position="826"/>
    </location>
</feature>
<feature type="compositionally biased region" description="Polar residues" evidence="1">
    <location>
        <begin position="899"/>
        <end position="911"/>
    </location>
</feature>
<feature type="compositionally biased region" description="Polar residues" evidence="1">
    <location>
        <begin position="1550"/>
        <end position="1565"/>
    </location>
</feature>
<feature type="compositionally biased region" description="Basic and acidic residues" evidence="1">
    <location>
        <begin position="611"/>
        <end position="625"/>
    </location>
</feature>
<feature type="compositionally biased region" description="Basic and acidic residues" evidence="1">
    <location>
        <begin position="1"/>
        <end position="17"/>
    </location>
</feature>
<proteinExistence type="predicted"/>
<dbReference type="GO" id="GO:0032012">
    <property type="term" value="P:regulation of ARF protein signal transduction"/>
    <property type="evidence" value="ECO:0007669"/>
    <property type="project" value="InterPro"/>
</dbReference>
<feature type="compositionally biased region" description="Polar residues" evidence="1">
    <location>
        <begin position="574"/>
        <end position="594"/>
    </location>
</feature>
<feature type="compositionally biased region" description="Basic residues" evidence="1">
    <location>
        <begin position="71"/>
        <end position="83"/>
    </location>
</feature>
<feature type="compositionally biased region" description="Low complexity" evidence="1">
    <location>
        <begin position="678"/>
        <end position="690"/>
    </location>
</feature>
<feature type="compositionally biased region" description="Acidic residues" evidence="1">
    <location>
        <begin position="473"/>
        <end position="503"/>
    </location>
</feature>
<feature type="compositionally biased region" description="Polar residues" evidence="1">
    <location>
        <begin position="1592"/>
        <end position="1603"/>
    </location>
</feature>
<dbReference type="Gene3D" id="2.30.29.30">
    <property type="entry name" value="Pleckstrin-homology domain (PH domain)/Phosphotyrosine-binding domain (PTB)"/>
    <property type="match status" value="1"/>
</dbReference>
<feature type="region of interest" description="Disordered" evidence="1">
    <location>
        <begin position="729"/>
        <end position="829"/>
    </location>
</feature>
<dbReference type="Pfam" id="PF01369">
    <property type="entry name" value="Sec7"/>
    <property type="match status" value="1"/>
</dbReference>
<feature type="region of interest" description="Disordered" evidence="1">
    <location>
        <begin position="1"/>
        <end position="133"/>
    </location>
</feature>
<evidence type="ECO:0000256" key="1">
    <source>
        <dbReference type="SAM" id="MobiDB-lite"/>
    </source>
</evidence>
<feature type="compositionally biased region" description="Basic residues" evidence="1">
    <location>
        <begin position="262"/>
        <end position="273"/>
    </location>
</feature>
<feature type="region of interest" description="Disordered" evidence="1">
    <location>
        <begin position="1535"/>
        <end position="1603"/>
    </location>
</feature>
<dbReference type="OrthoDB" id="430364at2759"/>
<dbReference type="HOGENOM" id="CLU_001294_0_0_1"/>
<dbReference type="SUPFAM" id="SSF50729">
    <property type="entry name" value="PH domain-like"/>
    <property type="match status" value="1"/>
</dbReference>
<feature type="compositionally biased region" description="Low complexity" evidence="1">
    <location>
        <begin position="385"/>
        <end position="398"/>
    </location>
</feature>
<feature type="compositionally biased region" description="Low complexity" evidence="1">
    <location>
        <begin position="975"/>
        <end position="1002"/>
    </location>
</feature>
<feature type="compositionally biased region" description="Basic and acidic residues" evidence="1">
    <location>
        <begin position="645"/>
        <end position="673"/>
    </location>
</feature>
<reference evidence="3 4" key="1">
    <citation type="journal article" date="2012" name="Appl. Environ. Microbiol.">
        <title>Short-read sequencing for genomic analysis of the brown rot fungus Fibroporia radiculosa.</title>
        <authorList>
            <person name="Tang J.D."/>
            <person name="Perkins A.D."/>
            <person name="Sonstegard T.S."/>
            <person name="Schroeder S.G."/>
            <person name="Burgess S.C."/>
            <person name="Diehl S.V."/>
        </authorList>
    </citation>
    <scope>NUCLEOTIDE SEQUENCE [LARGE SCALE GENOMIC DNA]</scope>
    <source>
        <strain evidence="3 4">TFFH 294</strain>
    </source>
</reference>
<dbReference type="PROSITE" id="PS50190">
    <property type="entry name" value="SEC7"/>
    <property type="match status" value="1"/>
</dbReference>
<dbReference type="EMBL" id="HE797176">
    <property type="protein sequence ID" value="CCM05013.1"/>
    <property type="molecule type" value="Genomic_DNA"/>
</dbReference>
<feature type="region of interest" description="Disordered" evidence="1">
    <location>
        <begin position="415"/>
        <end position="442"/>
    </location>
</feature>
<dbReference type="SMART" id="SM00222">
    <property type="entry name" value="Sec7"/>
    <property type="match status" value="1"/>
</dbReference>
<sequence length="1642" mass="179212">MHVEAVSEGERVDHDGGIDEESAQDSDTKQGEGVDQDPGTDPPNEEHKVDDVVVSPQEPETPVAAESTPTRSKRRSRSRTRSRGSRDMKNRAAAKQSPHVSSANHTNDSSADEYYTSAPGEDPPPSPPLVSPIPSHFLPASHLLATPFFYPGTTPPTPLPTLHDLQRGMAGMGLYRSNSAGAARAMAMRKLTGGTEPFDFPFISPSPTPPPGGARLMRNNTVSGGERTAARMMLFNRLGNRIRADGDQTSGGEEVLPPVLPPKRRRRRSKRNSSRASTVVDDREEREPASTTPTTPVVPPSPLPFSSSSASRAGNGHATRASPTIKSNGNIPYDYEKPMGHRGVVVEDEDEVPERELPHQLPLPHPPSTPARGLGQTSSSRLPHSSDAPSSTSTDSAPGSAVGVPVFLSRKTQYGKDIFPASPFATPLKEKPYPDDDEQVLYQEMRSKSRLAFERMSEISWVAEPVPERMPLNDDDEDEDEDDDDDEGELEPDVEPEADEGEGEGNHAEMSDHRSNRSNDHASPRPGPRQDLVVDIETSPEPTPAHMTPSPISPIIPLTSSASDALASSQISSTTYPTRLSVATPSQLDRSPSSADFPVWDDPRATVTDSTIKRTESTSRWERMKSAMGISRSASVNGRRSRTNSIRDPHNTDSSISRESRASISKEKGEQPNHDTQAPSASASILSLPITPAIGPHSPIPPASHNDFSVYGLDSKLFPFPGIKELEAQRNRANRIAQSASNPDVTSPNGLGVEATPSSGSSNSTTRVPESGRERKLSHQASDSRLLPKFNVGSPPVSSAPSSASHADYFSIPPSSSPPTSAGGAPKLPMNREAVKKWLIAKKFLPTPPALTPNLPSPPADGRTRIGDKKPSLSELLLGRKEIELGSDWEDLSHEKSRTPASPSNNTTLGNNRKADTRPTEVHMETQVIASHDSKPETIQPLKGLLQLDARQNGVTSPSLFSTSYPSPPDPPSSTTPDPQSSLDEFPTRSTSVSYSDMSSSHHSPDPAYQEPSQGVVVLERLEEVLGRGSKSSLWPNVVDDPPRKLVLSSPVLQVANANTVKDRFLFLFNDILVIAKPIVQDHDNLLDPLKPSPLDRKFIVKSVCHLRELKFSGDRDESRTKALNTSGTTRHPVVRHFVQSFSKDPDNAVIVLFGKANIRDDPVALGQLLFRTLDLDRARLGEYLARRTSKVVLKAYIAGFGLAGLRIDKALRVFLQSINIPSKAVGQPLPMEYLLDSFASRWYEANAGIVTYDKDLAIRLVRAIAQLNDVMHGGIAQEPGITGYPKRNVVSRDFVEAFRRYDTRCSVTDDLLDKIYAAIRRERLSQARNPANNGRPDIPITIKRPLPSRLTYRQQSDPIVLRIPQPDPDLTIQLFGQDIIFDPPTLNFTRSSEASFRVTGTSLGAKSIIMWRSGPNGLLYSGLPLSNALTVERAFMRNTFQVAFLNHDGSKRKYMFSVDDPLIRHQWSVQLKRQIEIASSSMSSAEVSGPSPVVRKANEALALKVLQETLIDSEGDESSVPLSPVDQALARLTGSGSIVMGTPPRRRPNGSSPHVRSKSRSQMYHQHGAGQFEPDLSTTSTDMRSDEEQSQPEVSGRPQQQHLWSGRDLEIVCRQNSLITPMLAYLQVDRRDRDIANGAVS</sequence>
<dbReference type="InterPro" id="IPR000904">
    <property type="entry name" value="Sec7_dom"/>
</dbReference>
<dbReference type="Gene3D" id="1.10.220.20">
    <property type="match status" value="1"/>
</dbReference>
<dbReference type="InterPro" id="IPR011993">
    <property type="entry name" value="PH-like_dom_sf"/>
</dbReference>
<organism evidence="3 4">
    <name type="scientific">Fibroporia radiculosa</name>
    <dbReference type="NCBI Taxonomy" id="599839"/>
    <lineage>
        <taxon>Eukaryota</taxon>
        <taxon>Fungi</taxon>
        <taxon>Dikarya</taxon>
        <taxon>Basidiomycota</taxon>
        <taxon>Agaricomycotina</taxon>
        <taxon>Agaricomycetes</taxon>
        <taxon>Polyporales</taxon>
        <taxon>Fibroporiaceae</taxon>
        <taxon>Fibroporia</taxon>
    </lineage>
</organism>
<gene>
    <name evidence="3" type="ORF">FIBRA_07212</name>
</gene>
<dbReference type="GO" id="GO:0005085">
    <property type="term" value="F:guanyl-nucleotide exchange factor activity"/>
    <property type="evidence" value="ECO:0007669"/>
    <property type="project" value="InterPro"/>
</dbReference>
<accession>J4GDU1</accession>
<dbReference type="RefSeq" id="XP_012184296.1">
    <property type="nucleotide sequence ID" value="XM_012328906.1"/>
</dbReference>
<feature type="region of interest" description="Disordered" evidence="1">
    <location>
        <begin position="243"/>
        <end position="402"/>
    </location>
</feature>
<feature type="compositionally biased region" description="Polar residues" evidence="1">
    <location>
        <begin position="321"/>
        <end position="330"/>
    </location>
</feature>
<feature type="region of interest" description="Disordered" evidence="1">
    <location>
        <begin position="955"/>
        <end position="1012"/>
    </location>
</feature>
<dbReference type="InterPro" id="IPR035999">
    <property type="entry name" value="Sec7_dom_sf"/>
</dbReference>